<dbReference type="Proteomes" id="UP000193090">
    <property type="component" value="Unassembled WGS sequence"/>
</dbReference>
<reference evidence="5 6" key="1">
    <citation type="submission" date="2016-01" db="EMBL/GenBank/DDBJ databases">
        <title>The new phylogeny of the genus Mycobacterium.</title>
        <authorList>
            <person name="Tarcisio F."/>
            <person name="Conor M."/>
            <person name="Antonella G."/>
            <person name="Elisabetta G."/>
            <person name="Giulia F.S."/>
            <person name="Sara T."/>
            <person name="Anna F."/>
            <person name="Clotilde B."/>
            <person name="Roberto B."/>
            <person name="Veronica D.S."/>
            <person name="Fabio R."/>
            <person name="Monica P."/>
            <person name="Olivier J."/>
            <person name="Enrico T."/>
            <person name="Nicola S."/>
        </authorList>
    </citation>
    <scope>NUCLEOTIDE SEQUENCE [LARGE SCALE GENOMIC DNA]</scope>
    <source>
        <strain evidence="5 6">DSM 44153</strain>
    </source>
</reference>
<evidence type="ECO:0000256" key="1">
    <source>
        <dbReference type="SAM" id="MobiDB-lite"/>
    </source>
</evidence>
<feature type="compositionally biased region" description="Acidic residues" evidence="1">
    <location>
        <begin position="426"/>
        <end position="436"/>
    </location>
</feature>
<dbReference type="STRING" id="1798.AWC30_12890"/>
<feature type="domain" description="Mammalian cell entry C-terminal" evidence="4">
    <location>
        <begin position="129"/>
        <end position="355"/>
    </location>
</feature>
<dbReference type="PANTHER" id="PTHR33371:SF19">
    <property type="entry name" value="MCE-FAMILY PROTEIN MCE4A"/>
    <property type="match status" value="1"/>
</dbReference>
<dbReference type="GO" id="GO:0051701">
    <property type="term" value="P:biological process involved in interaction with host"/>
    <property type="evidence" value="ECO:0007669"/>
    <property type="project" value="TreeGrafter"/>
</dbReference>
<name>A0A1X2EHC5_9MYCO</name>
<protein>
    <recommendedName>
        <fullName evidence="7">Mammalian cell entry protein</fullName>
    </recommendedName>
</protein>
<organism evidence="5 6">
    <name type="scientific">Mycolicibacillus trivialis</name>
    <dbReference type="NCBI Taxonomy" id="1798"/>
    <lineage>
        <taxon>Bacteria</taxon>
        <taxon>Bacillati</taxon>
        <taxon>Actinomycetota</taxon>
        <taxon>Actinomycetes</taxon>
        <taxon>Mycobacteriales</taxon>
        <taxon>Mycobacteriaceae</taxon>
        <taxon>Mycolicibacillus</taxon>
    </lineage>
</organism>
<sequence>MPNIFEPDGRGASTRTLALRGVVFLAVLSVVGGLLVAKSQGLLDRRVQVTALLTSVGDGLPPKSDVKYRGVLVGMVRNVTPAIGGGLNVVNIDLDPQYARSIPAAVTARIVPSNAFAVSSVQLVGTGDGRPIRSGDTVGEDRSLPAQLFQTTLAKLRELVSALTRPDGDRTIGLIRAIADATADRGPQLTSAAGGLNRIVAEMNDLSVDTGEPAMLQTWDSAITALRGTAPELVDALHNAVLPMQTVAERQADLSALLTGSRDTVGTVGTALENRADQMLAISTQLTPVLGVLADNSAKYPAIGVSLNNVVEKFFAELWTRTGKKLSFTFKLVVALAPLRLYTRADCPAYGELRGASCDTAPEVEPVFDFAGMPDMRSYLPPPGISLPPEPDTAAGVEAPQPDTVADELLLTPLNPPPPAPTFDPTPDDEAPGGTP</sequence>
<dbReference type="Pfam" id="PF11887">
    <property type="entry name" value="Mce4_CUP1"/>
    <property type="match status" value="1"/>
</dbReference>
<feature type="compositionally biased region" description="Pro residues" evidence="1">
    <location>
        <begin position="414"/>
        <end position="424"/>
    </location>
</feature>
<dbReference type="AlphaFoldDB" id="A0A1X2EHC5"/>
<keyword evidence="2" id="KW-1133">Transmembrane helix</keyword>
<evidence type="ECO:0000259" key="4">
    <source>
        <dbReference type="Pfam" id="PF11887"/>
    </source>
</evidence>
<gene>
    <name evidence="5" type="ORF">AWC30_12890</name>
</gene>
<evidence type="ECO:0008006" key="7">
    <source>
        <dbReference type="Google" id="ProtNLM"/>
    </source>
</evidence>
<evidence type="ECO:0000259" key="3">
    <source>
        <dbReference type="Pfam" id="PF02470"/>
    </source>
</evidence>
<comment type="caution">
    <text evidence="5">The sequence shown here is derived from an EMBL/GenBank/DDBJ whole genome shotgun (WGS) entry which is preliminary data.</text>
</comment>
<feature type="transmembrane region" description="Helical" evidence="2">
    <location>
        <begin position="17"/>
        <end position="37"/>
    </location>
</feature>
<dbReference type="RefSeq" id="WP_165756482.1">
    <property type="nucleotide sequence ID" value="NZ_JACKSN010000042.1"/>
</dbReference>
<keyword evidence="6" id="KW-1185">Reference proteome</keyword>
<proteinExistence type="predicted"/>
<keyword evidence="2" id="KW-0472">Membrane</keyword>
<feature type="domain" description="Mce/MlaD" evidence="3">
    <location>
        <begin position="47"/>
        <end position="124"/>
    </location>
</feature>
<evidence type="ECO:0000313" key="5">
    <source>
        <dbReference type="EMBL" id="ORX02102.1"/>
    </source>
</evidence>
<dbReference type="InterPro" id="IPR052336">
    <property type="entry name" value="MlaD_Phospholipid_Transporter"/>
</dbReference>
<feature type="region of interest" description="Disordered" evidence="1">
    <location>
        <begin position="379"/>
        <end position="436"/>
    </location>
</feature>
<dbReference type="PANTHER" id="PTHR33371">
    <property type="entry name" value="INTERMEMBRANE PHOSPHOLIPID TRANSPORT SYSTEM BINDING PROTEIN MLAD-RELATED"/>
    <property type="match status" value="1"/>
</dbReference>
<evidence type="ECO:0000256" key="2">
    <source>
        <dbReference type="SAM" id="Phobius"/>
    </source>
</evidence>
<dbReference type="InterPro" id="IPR003399">
    <property type="entry name" value="Mce/MlaD"/>
</dbReference>
<dbReference type="EMBL" id="LQPZ01000033">
    <property type="protein sequence ID" value="ORX02102.1"/>
    <property type="molecule type" value="Genomic_DNA"/>
</dbReference>
<dbReference type="GO" id="GO:0005576">
    <property type="term" value="C:extracellular region"/>
    <property type="evidence" value="ECO:0007669"/>
    <property type="project" value="TreeGrafter"/>
</dbReference>
<evidence type="ECO:0000313" key="6">
    <source>
        <dbReference type="Proteomes" id="UP000193090"/>
    </source>
</evidence>
<feature type="compositionally biased region" description="Pro residues" evidence="1">
    <location>
        <begin position="380"/>
        <end position="391"/>
    </location>
</feature>
<dbReference type="InterPro" id="IPR024516">
    <property type="entry name" value="Mce_C"/>
</dbReference>
<keyword evidence="2" id="KW-0812">Transmembrane</keyword>
<dbReference type="Pfam" id="PF02470">
    <property type="entry name" value="MlaD"/>
    <property type="match status" value="1"/>
</dbReference>
<accession>A0A1X2EHC5</accession>